<sequence length="93" mass="10459">MPVWDDDLAAKARKKARLLAQDDSSDRDLVHLGKRSNISVSAHNPSIEDAVSNEQVPDDLCLWHRTRQFGMGKAVSNSGHTYIVARYMPQGRR</sequence>
<dbReference type="Proteomes" id="UP000070133">
    <property type="component" value="Unassembled WGS sequence"/>
</dbReference>
<dbReference type="EMBL" id="LFZN01000161">
    <property type="protein sequence ID" value="KXS96829.1"/>
    <property type="molecule type" value="Genomic_DNA"/>
</dbReference>
<evidence type="ECO:0000313" key="1">
    <source>
        <dbReference type="EMBL" id="KXS96829.1"/>
    </source>
</evidence>
<proteinExistence type="predicted"/>
<organism evidence="1 2">
    <name type="scientific">Pseudocercospora eumusae</name>
    <dbReference type="NCBI Taxonomy" id="321146"/>
    <lineage>
        <taxon>Eukaryota</taxon>
        <taxon>Fungi</taxon>
        <taxon>Dikarya</taxon>
        <taxon>Ascomycota</taxon>
        <taxon>Pezizomycotina</taxon>
        <taxon>Dothideomycetes</taxon>
        <taxon>Dothideomycetidae</taxon>
        <taxon>Mycosphaerellales</taxon>
        <taxon>Mycosphaerellaceae</taxon>
        <taxon>Pseudocercospora</taxon>
    </lineage>
</organism>
<dbReference type="InterPro" id="IPR035940">
    <property type="entry name" value="CAP_sf"/>
</dbReference>
<dbReference type="SUPFAM" id="SSF55797">
    <property type="entry name" value="PR-1-like"/>
    <property type="match status" value="1"/>
</dbReference>
<dbReference type="STRING" id="321146.A0A139H390"/>
<name>A0A139H390_9PEZI</name>
<comment type="caution">
    <text evidence="1">The sequence shown here is derived from an EMBL/GenBank/DDBJ whole genome shotgun (WGS) entry which is preliminary data.</text>
</comment>
<accession>A0A139H390</accession>
<dbReference type="AlphaFoldDB" id="A0A139H390"/>
<evidence type="ECO:0008006" key="3">
    <source>
        <dbReference type="Google" id="ProtNLM"/>
    </source>
</evidence>
<reference evidence="1 2" key="1">
    <citation type="submission" date="2015-07" db="EMBL/GenBank/DDBJ databases">
        <title>Comparative genomics of the Sigatoka disease complex on banana suggests a link between parallel evolutionary changes in Pseudocercospora fijiensis and Pseudocercospora eumusae and increased virulence on the banana host.</title>
        <authorList>
            <person name="Chang T.-C."/>
            <person name="Salvucci A."/>
            <person name="Crous P.W."/>
            <person name="Stergiopoulos I."/>
        </authorList>
    </citation>
    <scope>NUCLEOTIDE SEQUENCE [LARGE SCALE GENOMIC DNA]</scope>
    <source>
        <strain evidence="1 2">CBS 114824</strain>
    </source>
</reference>
<dbReference type="OrthoDB" id="449382at2759"/>
<gene>
    <name evidence="1" type="ORF">AC578_7397</name>
</gene>
<protein>
    <recommendedName>
        <fullName evidence="3">SCP domain-containing protein</fullName>
    </recommendedName>
</protein>
<evidence type="ECO:0000313" key="2">
    <source>
        <dbReference type="Proteomes" id="UP000070133"/>
    </source>
</evidence>
<keyword evidence="2" id="KW-1185">Reference proteome</keyword>